<reference evidence="1 2" key="2">
    <citation type="journal article" date="2018" name="New Phytol.">
        <title>High intraspecific genome diversity in the model arbuscular mycorrhizal symbiont Rhizophagus irregularis.</title>
        <authorList>
            <person name="Chen E.C.H."/>
            <person name="Morin E."/>
            <person name="Beaudet D."/>
            <person name="Noel J."/>
            <person name="Yildirir G."/>
            <person name="Ndikumana S."/>
            <person name="Charron P."/>
            <person name="St-Onge C."/>
            <person name="Giorgi J."/>
            <person name="Kruger M."/>
            <person name="Marton T."/>
            <person name="Ropars J."/>
            <person name="Grigoriev I.V."/>
            <person name="Hainaut M."/>
            <person name="Henrissat B."/>
            <person name="Roux C."/>
            <person name="Martin F."/>
            <person name="Corradi N."/>
        </authorList>
    </citation>
    <scope>NUCLEOTIDE SEQUENCE [LARGE SCALE GENOMIC DNA]</scope>
    <source>
        <strain evidence="1 2">DAOM 197198</strain>
    </source>
</reference>
<reference evidence="1 2" key="1">
    <citation type="journal article" date="2013" name="Proc. Natl. Acad. Sci. U.S.A.">
        <title>Genome of an arbuscular mycorrhizal fungus provides insight into the oldest plant symbiosis.</title>
        <authorList>
            <person name="Tisserant E."/>
            <person name="Malbreil M."/>
            <person name="Kuo A."/>
            <person name="Kohler A."/>
            <person name="Symeonidi A."/>
            <person name="Balestrini R."/>
            <person name="Charron P."/>
            <person name="Duensing N."/>
            <person name="Frei Dit Frey N."/>
            <person name="Gianinazzi-Pearson V."/>
            <person name="Gilbert L.B."/>
            <person name="Handa Y."/>
            <person name="Herr J.R."/>
            <person name="Hijri M."/>
            <person name="Koul R."/>
            <person name="Kawaguchi M."/>
            <person name="Krajinski F."/>
            <person name="Lammers P.J."/>
            <person name="Masclaux F.G."/>
            <person name="Murat C."/>
            <person name="Morin E."/>
            <person name="Ndikumana S."/>
            <person name="Pagni M."/>
            <person name="Petitpierre D."/>
            <person name="Requena N."/>
            <person name="Rosikiewicz P."/>
            <person name="Riley R."/>
            <person name="Saito K."/>
            <person name="San Clemente H."/>
            <person name="Shapiro H."/>
            <person name="van Tuinen D."/>
            <person name="Becard G."/>
            <person name="Bonfante P."/>
            <person name="Paszkowski U."/>
            <person name="Shachar-Hill Y.Y."/>
            <person name="Tuskan G.A."/>
            <person name="Young P.W."/>
            <person name="Sanders I.R."/>
            <person name="Henrissat B."/>
            <person name="Rensing S.A."/>
            <person name="Grigoriev I.V."/>
            <person name="Corradi N."/>
            <person name="Roux C."/>
            <person name="Martin F."/>
        </authorList>
    </citation>
    <scope>NUCLEOTIDE SEQUENCE [LARGE SCALE GENOMIC DNA]</scope>
    <source>
        <strain evidence="1 2">DAOM 197198</strain>
    </source>
</reference>
<name>A0A2P4PQI8_RHIID</name>
<evidence type="ECO:0000313" key="2">
    <source>
        <dbReference type="Proteomes" id="UP000018888"/>
    </source>
</evidence>
<accession>A0A2P4PQI8</accession>
<organism evidence="1 2">
    <name type="scientific">Rhizophagus irregularis (strain DAOM 181602 / DAOM 197198 / MUCL 43194)</name>
    <name type="common">Arbuscular mycorrhizal fungus</name>
    <name type="synonym">Glomus intraradices</name>
    <dbReference type="NCBI Taxonomy" id="747089"/>
    <lineage>
        <taxon>Eukaryota</taxon>
        <taxon>Fungi</taxon>
        <taxon>Fungi incertae sedis</taxon>
        <taxon>Mucoromycota</taxon>
        <taxon>Glomeromycotina</taxon>
        <taxon>Glomeromycetes</taxon>
        <taxon>Glomerales</taxon>
        <taxon>Glomeraceae</taxon>
        <taxon>Rhizophagus</taxon>
    </lineage>
</organism>
<protein>
    <submittedName>
        <fullName evidence="1">Uncharacterized protein</fullName>
    </submittedName>
</protein>
<gene>
    <name evidence="1" type="ORF">GLOIN_2v1779126</name>
</gene>
<evidence type="ECO:0000313" key="1">
    <source>
        <dbReference type="EMBL" id="POG67637.1"/>
    </source>
</evidence>
<dbReference type="EMBL" id="AUPC02000167">
    <property type="protein sequence ID" value="POG67637.1"/>
    <property type="molecule type" value="Genomic_DNA"/>
</dbReference>
<dbReference type="VEuPathDB" id="FungiDB:RhiirFUN_026901"/>
<sequence>MSNTILFREEYLSAFKSKDGQDFSNYRERILSELLRLYKPRLFPTQLEALRESFEVSFQELVNATPSDIEILERKFDDQAVLTLEEQRELVIKARFECAFQRLKENTRIIVNSYKVMTELYHKSRGRCCGSKCRHCPFNHENVGKNINLQDLIDNEKKNDDDENKK</sequence>
<dbReference type="AlphaFoldDB" id="A0A2P4PQI8"/>
<keyword evidence="2" id="KW-1185">Reference proteome</keyword>
<dbReference type="Pfam" id="PF17653">
    <property type="entry name" value="DUF5522"/>
    <property type="match status" value="1"/>
</dbReference>
<dbReference type="InterPro" id="IPR040807">
    <property type="entry name" value="DUF5522"/>
</dbReference>
<dbReference type="Proteomes" id="UP000018888">
    <property type="component" value="Unassembled WGS sequence"/>
</dbReference>
<proteinExistence type="predicted"/>
<comment type="caution">
    <text evidence="1">The sequence shown here is derived from an EMBL/GenBank/DDBJ whole genome shotgun (WGS) entry which is preliminary data.</text>
</comment>